<evidence type="ECO:0000313" key="3">
    <source>
        <dbReference type="Proteomes" id="UP000660885"/>
    </source>
</evidence>
<dbReference type="SMART" id="SM00347">
    <property type="entry name" value="HTH_MARR"/>
    <property type="match status" value="1"/>
</dbReference>
<dbReference type="EMBL" id="JAETWB010000008">
    <property type="protein sequence ID" value="MBL6079768.1"/>
    <property type="molecule type" value="Genomic_DNA"/>
</dbReference>
<keyword evidence="3" id="KW-1185">Reference proteome</keyword>
<dbReference type="InterPro" id="IPR036388">
    <property type="entry name" value="WH-like_DNA-bd_sf"/>
</dbReference>
<dbReference type="Gene3D" id="1.10.10.10">
    <property type="entry name" value="Winged helix-like DNA-binding domain superfamily/Winged helix DNA-binding domain"/>
    <property type="match status" value="1"/>
</dbReference>
<comment type="caution">
    <text evidence="2">The sequence shown here is derived from an EMBL/GenBank/DDBJ whole genome shotgun (WGS) entry which is preliminary data.</text>
</comment>
<organism evidence="2 3">
    <name type="scientific">Belnapia arida</name>
    <dbReference type="NCBI Taxonomy" id="2804533"/>
    <lineage>
        <taxon>Bacteria</taxon>
        <taxon>Pseudomonadati</taxon>
        <taxon>Pseudomonadota</taxon>
        <taxon>Alphaproteobacteria</taxon>
        <taxon>Acetobacterales</taxon>
        <taxon>Roseomonadaceae</taxon>
        <taxon>Belnapia</taxon>
    </lineage>
</organism>
<feature type="domain" description="HTH marR-type" evidence="1">
    <location>
        <begin position="15"/>
        <end position="155"/>
    </location>
</feature>
<dbReference type="Pfam" id="PF12802">
    <property type="entry name" value="MarR_2"/>
    <property type="match status" value="1"/>
</dbReference>
<proteinExistence type="predicted"/>
<dbReference type="PANTHER" id="PTHR33164">
    <property type="entry name" value="TRANSCRIPTIONAL REGULATOR, MARR FAMILY"/>
    <property type="match status" value="1"/>
</dbReference>
<evidence type="ECO:0000259" key="1">
    <source>
        <dbReference type="PROSITE" id="PS50995"/>
    </source>
</evidence>
<name>A0ABS1U521_9PROT</name>
<dbReference type="Proteomes" id="UP000660885">
    <property type="component" value="Unassembled WGS sequence"/>
</dbReference>
<dbReference type="InterPro" id="IPR036390">
    <property type="entry name" value="WH_DNA-bd_sf"/>
</dbReference>
<dbReference type="InterPro" id="IPR039422">
    <property type="entry name" value="MarR/SlyA-like"/>
</dbReference>
<gene>
    <name evidence="2" type="ORF">JMJ56_17250</name>
</gene>
<dbReference type="PANTHER" id="PTHR33164:SF43">
    <property type="entry name" value="HTH-TYPE TRANSCRIPTIONAL REPRESSOR YETL"/>
    <property type="match status" value="1"/>
</dbReference>
<accession>A0ABS1U521</accession>
<sequence length="156" mass="16920">MPKPAPEPEVAPLRENAIVSPLAESPAFLVRLAQLRAFDEFHRNFAGLGVTPAGFSVFALIVANPGIRPGAIAEELRVKPSNVAVLVNGLVSAGLVRREADQAELRASLLHPTAAGSRAWREMDRIQRETDAQFAAGLTPAERSQFVTLLRKLLHR</sequence>
<dbReference type="SUPFAM" id="SSF46785">
    <property type="entry name" value="Winged helix' DNA-binding domain"/>
    <property type="match status" value="1"/>
</dbReference>
<evidence type="ECO:0000313" key="2">
    <source>
        <dbReference type="EMBL" id="MBL6079768.1"/>
    </source>
</evidence>
<dbReference type="PROSITE" id="PS50995">
    <property type="entry name" value="HTH_MARR_2"/>
    <property type="match status" value="1"/>
</dbReference>
<reference evidence="2 3" key="1">
    <citation type="submission" date="2021-01" db="EMBL/GenBank/DDBJ databases">
        <title>Belnapia mucosa sp. nov. and Belnapia arida sp. nov., isolated from the Tabernas Desert (Almeria, Spain).</title>
        <authorList>
            <person name="Molina-Menor E."/>
            <person name="Vidal-Verdu A."/>
            <person name="Calonge A."/>
            <person name="Satari L."/>
            <person name="Pereto J."/>
            <person name="Porcar M."/>
        </authorList>
    </citation>
    <scope>NUCLEOTIDE SEQUENCE [LARGE SCALE GENOMIC DNA]</scope>
    <source>
        <strain evidence="2 3">T18</strain>
    </source>
</reference>
<dbReference type="InterPro" id="IPR000835">
    <property type="entry name" value="HTH_MarR-typ"/>
</dbReference>
<dbReference type="RefSeq" id="WP_202833015.1">
    <property type="nucleotide sequence ID" value="NZ_JAETWB010000008.1"/>
</dbReference>
<protein>
    <submittedName>
        <fullName evidence="2">MarR family transcriptional regulator</fullName>
    </submittedName>
</protein>